<accession>A0A542Y4H8</accession>
<comment type="caution">
    <text evidence="2">The sequence shown here is derived from an EMBL/GenBank/DDBJ whole genome shotgun (WGS) entry which is preliminary data.</text>
</comment>
<name>A0A542Y4H8_9MICO</name>
<evidence type="ECO:0000313" key="3">
    <source>
        <dbReference type="Proteomes" id="UP000319094"/>
    </source>
</evidence>
<feature type="region of interest" description="Disordered" evidence="1">
    <location>
        <begin position="32"/>
        <end position="58"/>
    </location>
</feature>
<feature type="compositionally biased region" description="Basic and acidic residues" evidence="1">
    <location>
        <begin position="40"/>
        <end position="51"/>
    </location>
</feature>
<feature type="compositionally biased region" description="Acidic residues" evidence="1">
    <location>
        <begin position="188"/>
        <end position="198"/>
    </location>
</feature>
<reference evidence="2 3" key="1">
    <citation type="submission" date="2019-06" db="EMBL/GenBank/DDBJ databases">
        <title>Sequencing the genomes of 1000 actinobacteria strains.</title>
        <authorList>
            <person name="Klenk H.-P."/>
        </authorList>
    </citation>
    <scope>NUCLEOTIDE SEQUENCE [LARGE SCALE GENOMIC DNA]</scope>
    <source>
        <strain evidence="2 3">DSM 8803</strain>
    </source>
</reference>
<dbReference type="EMBL" id="VFON01000001">
    <property type="protein sequence ID" value="TQL42974.1"/>
    <property type="molecule type" value="Genomic_DNA"/>
</dbReference>
<proteinExistence type="predicted"/>
<organism evidence="2 3">
    <name type="scientific">Leucobacter komagatae</name>
    <dbReference type="NCBI Taxonomy" id="55969"/>
    <lineage>
        <taxon>Bacteria</taxon>
        <taxon>Bacillati</taxon>
        <taxon>Actinomycetota</taxon>
        <taxon>Actinomycetes</taxon>
        <taxon>Micrococcales</taxon>
        <taxon>Microbacteriaceae</taxon>
        <taxon>Leucobacter</taxon>
    </lineage>
</organism>
<feature type="region of interest" description="Disordered" evidence="1">
    <location>
        <begin position="180"/>
        <end position="224"/>
    </location>
</feature>
<dbReference type="AlphaFoldDB" id="A0A542Y4H8"/>
<sequence>MAQCEAQTKRKDEEALRQCRRYAVAGSTFCQAHGGMKDTTTPEKPRLRNDRGNQVQCSANSKRTGERCQRKAILGGTVCKHHGGAVPQVKAKARERMEALIAPAIQELQNILTKTDTSDADRLRAITLLLDRTGFGAKSEVGIEVKKYEQIAVSVIRELPEALEEAEIVENDPDEKTIEVETKSSENAIEEWPGEDQEAAERYPDPIPLIPRMEGAALPPRHLR</sequence>
<dbReference type="Proteomes" id="UP000319094">
    <property type="component" value="Unassembled WGS sequence"/>
</dbReference>
<evidence type="ECO:0000313" key="2">
    <source>
        <dbReference type="EMBL" id="TQL42974.1"/>
    </source>
</evidence>
<keyword evidence="3" id="KW-1185">Reference proteome</keyword>
<protein>
    <submittedName>
        <fullName evidence="2">Uncharacterized protein</fullName>
    </submittedName>
</protein>
<evidence type="ECO:0000256" key="1">
    <source>
        <dbReference type="SAM" id="MobiDB-lite"/>
    </source>
</evidence>
<gene>
    <name evidence="2" type="ORF">FB468_0985</name>
</gene>